<gene>
    <name evidence="1" type="ORF">X975_01694</name>
</gene>
<sequence>MICDGALKRHQRKSNIFKANKSKAIYVTSRLMWVYFPIRSSTKRSSIKRGHLIELLGYIDAET</sequence>
<dbReference type="EMBL" id="KK112932">
    <property type="protein sequence ID" value="KFM58886.1"/>
    <property type="molecule type" value="Genomic_DNA"/>
</dbReference>
<proteinExistence type="predicted"/>
<organism evidence="1 2">
    <name type="scientific">Stegodyphus mimosarum</name>
    <name type="common">African social velvet spider</name>
    <dbReference type="NCBI Taxonomy" id="407821"/>
    <lineage>
        <taxon>Eukaryota</taxon>
        <taxon>Metazoa</taxon>
        <taxon>Ecdysozoa</taxon>
        <taxon>Arthropoda</taxon>
        <taxon>Chelicerata</taxon>
        <taxon>Arachnida</taxon>
        <taxon>Araneae</taxon>
        <taxon>Araneomorphae</taxon>
        <taxon>Entelegynae</taxon>
        <taxon>Eresoidea</taxon>
        <taxon>Eresidae</taxon>
        <taxon>Stegodyphus</taxon>
    </lineage>
</organism>
<protein>
    <submittedName>
        <fullName evidence="1">Uncharacterized protein</fullName>
    </submittedName>
</protein>
<keyword evidence="2" id="KW-1185">Reference proteome</keyword>
<feature type="non-terminal residue" evidence="1">
    <location>
        <position position="63"/>
    </location>
</feature>
<evidence type="ECO:0000313" key="2">
    <source>
        <dbReference type="Proteomes" id="UP000054359"/>
    </source>
</evidence>
<evidence type="ECO:0000313" key="1">
    <source>
        <dbReference type="EMBL" id="KFM58886.1"/>
    </source>
</evidence>
<accession>A0A087T197</accession>
<reference evidence="1 2" key="1">
    <citation type="submission" date="2013-11" db="EMBL/GenBank/DDBJ databases">
        <title>Genome sequencing of Stegodyphus mimosarum.</title>
        <authorList>
            <person name="Bechsgaard J."/>
        </authorList>
    </citation>
    <scope>NUCLEOTIDE SEQUENCE [LARGE SCALE GENOMIC DNA]</scope>
</reference>
<dbReference type="AlphaFoldDB" id="A0A087T197"/>
<dbReference type="Proteomes" id="UP000054359">
    <property type="component" value="Unassembled WGS sequence"/>
</dbReference>
<name>A0A087T197_STEMI</name>